<feature type="compositionally biased region" description="Polar residues" evidence="1">
    <location>
        <begin position="150"/>
        <end position="162"/>
    </location>
</feature>
<organism evidence="2 3">
    <name type="scientific">Sorghum bicolor</name>
    <name type="common">Sorghum</name>
    <name type="synonym">Sorghum vulgare</name>
    <dbReference type="NCBI Taxonomy" id="4558"/>
    <lineage>
        <taxon>Eukaryota</taxon>
        <taxon>Viridiplantae</taxon>
        <taxon>Streptophyta</taxon>
        <taxon>Embryophyta</taxon>
        <taxon>Tracheophyta</taxon>
        <taxon>Spermatophyta</taxon>
        <taxon>Magnoliopsida</taxon>
        <taxon>Liliopsida</taxon>
        <taxon>Poales</taxon>
        <taxon>Poaceae</taxon>
        <taxon>PACMAD clade</taxon>
        <taxon>Panicoideae</taxon>
        <taxon>Andropogonodae</taxon>
        <taxon>Andropogoneae</taxon>
        <taxon>Sorghinae</taxon>
        <taxon>Sorghum</taxon>
    </lineage>
</organism>
<evidence type="ECO:0000256" key="1">
    <source>
        <dbReference type="SAM" id="MobiDB-lite"/>
    </source>
</evidence>
<evidence type="ECO:0000313" key="3">
    <source>
        <dbReference type="Proteomes" id="UP000807115"/>
    </source>
</evidence>
<comment type="caution">
    <text evidence="2">The sequence shown here is derived from an EMBL/GenBank/DDBJ whole genome shotgun (WGS) entry which is preliminary data.</text>
</comment>
<feature type="region of interest" description="Disordered" evidence="1">
    <location>
        <begin position="24"/>
        <end position="163"/>
    </location>
</feature>
<protein>
    <submittedName>
        <fullName evidence="2">Uncharacterized protein</fullName>
    </submittedName>
</protein>
<reference evidence="2" key="1">
    <citation type="journal article" date="2019" name="BMC Genomics">
        <title>A new reference genome for Sorghum bicolor reveals high levels of sequence similarity between sweet and grain genotypes: implications for the genetics of sugar metabolism.</title>
        <authorList>
            <person name="Cooper E.A."/>
            <person name="Brenton Z.W."/>
            <person name="Flinn B.S."/>
            <person name="Jenkins J."/>
            <person name="Shu S."/>
            <person name="Flowers D."/>
            <person name="Luo F."/>
            <person name="Wang Y."/>
            <person name="Xia P."/>
            <person name="Barry K."/>
            <person name="Daum C."/>
            <person name="Lipzen A."/>
            <person name="Yoshinaga Y."/>
            <person name="Schmutz J."/>
            <person name="Saski C."/>
            <person name="Vermerris W."/>
            <person name="Kresovich S."/>
        </authorList>
    </citation>
    <scope>NUCLEOTIDE SEQUENCE</scope>
</reference>
<dbReference type="Proteomes" id="UP000807115">
    <property type="component" value="Chromosome 9"/>
</dbReference>
<feature type="compositionally biased region" description="Basic residues" evidence="1">
    <location>
        <begin position="39"/>
        <end position="55"/>
    </location>
</feature>
<gene>
    <name evidence="2" type="ORF">BDA96_09G204900</name>
</gene>
<sequence length="224" mass="24382">MVVPGPSPPLRGVPARPLCRGAAAAALATRGEPASSGRAVRRRRRAPRPHVRPSRRAPGAALLVPHTAPQAPRRGRGAPPPPAPPPPARADAAAASRPRRQRRGGDRRALRRRQAARPDGAEPAAQLRRTRAARHDEDGRRRRRGGGGQFTVSWTPSSSRDVSTARRPLLFLLSGRHAPRLRKGLTMEDRSTPGPCRVHDNNRDNSRVDTCAMYRLVLRLPSDS</sequence>
<proteinExistence type="predicted"/>
<reference evidence="2" key="2">
    <citation type="submission" date="2020-10" db="EMBL/GenBank/DDBJ databases">
        <authorList>
            <person name="Cooper E.A."/>
            <person name="Brenton Z.W."/>
            <person name="Flinn B.S."/>
            <person name="Jenkins J."/>
            <person name="Shu S."/>
            <person name="Flowers D."/>
            <person name="Luo F."/>
            <person name="Wang Y."/>
            <person name="Xia P."/>
            <person name="Barry K."/>
            <person name="Daum C."/>
            <person name="Lipzen A."/>
            <person name="Yoshinaga Y."/>
            <person name="Schmutz J."/>
            <person name="Saski C."/>
            <person name="Vermerris W."/>
            <person name="Kresovich S."/>
        </authorList>
    </citation>
    <scope>NUCLEOTIDE SEQUENCE</scope>
</reference>
<dbReference type="EMBL" id="CM027688">
    <property type="protein sequence ID" value="KAG0518763.1"/>
    <property type="molecule type" value="Genomic_DNA"/>
</dbReference>
<dbReference type="AlphaFoldDB" id="A0A921QBH7"/>
<evidence type="ECO:0000313" key="2">
    <source>
        <dbReference type="EMBL" id="KAG0518763.1"/>
    </source>
</evidence>
<feature type="compositionally biased region" description="Pro residues" evidence="1">
    <location>
        <begin position="78"/>
        <end position="88"/>
    </location>
</feature>
<feature type="compositionally biased region" description="Low complexity" evidence="1">
    <location>
        <begin position="24"/>
        <end position="38"/>
    </location>
</feature>
<accession>A0A921QBH7</accession>
<name>A0A921QBH7_SORBI</name>